<accession>A0A0F9BBM4</accession>
<sequence>MTSEICEKETILEGYFKDCKKGKMGVMPYMEGQRTIIFVWHNNKGYGREAKLSLTKEGMEEALKLYKEIEKLNKK</sequence>
<proteinExistence type="predicted"/>
<name>A0A0F9BBM4_9ZZZZ</name>
<comment type="caution">
    <text evidence="1">The sequence shown here is derived from an EMBL/GenBank/DDBJ whole genome shotgun (WGS) entry which is preliminary data.</text>
</comment>
<dbReference type="AlphaFoldDB" id="A0A0F9BBM4"/>
<dbReference type="EMBL" id="LAZR01050133">
    <property type="protein sequence ID" value="KKK88044.1"/>
    <property type="molecule type" value="Genomic_DNA"/>
</dbReference>
<protein>
    <submittedName>
        <fullName evidence="1">Uncharacterized protein</fullName>
    </submittedName>
</protein>
<organism evidence="1">
    <name type="scientific">marine sediment metagenome</name>
    <dbReference type="NCBI Taxonomy" id="412755"/>
    <lineage>
        <taxon>unclassified sequences</taxon>
        <taxon>metagenomes</taxon>
        <taxon>ecological metagenomes</taxon>
    </lineage>
</organism>
<gene>
    <name evidence="1" type="ORF">LCGC14_2747170</name>
</gene>
<evidence type="ECO:0000313" key="1">
    <source>
        <dbReference type="EMBL" id="KKK88044.1"/>
    </source>
</evidence>
<reference evidence="1" key="1">
    <citation type="journal article" date="2015" name="Nature">
        <title>Complex archaea that bridge the gap between prokaryotes and eukaryotes.</title>
        <authorList>
            <person name="Spang A."/>
            <person name="Saw J.H."/>
            <person name="Jorgensen S.L."/>
            <person name="Zaremba-Niedzwiedzka K."/>
            <person name="Martijn J."/>
            <person name="Lind A.E."/>
            <person name="van Eijk R."/>
            <person name="Schleper C."/>
            <person name="Guy L."/>
            <person name="Ettema T.J."/>
        </authorList>
    </citation>
    <scope>NUCLEOTIDE SEQUENCE</scope>
</reference>